<accession>A0ACC7ME81</accession>
<keyword evidence="2" id="KW-1185">Reference proteome</keyword>
<evidence type="ECO:0000313" key="1">
    <source>
        <dbReference type="EMBL" id="MFJ1470224.1"/>
    </source>
</evidence>
<organism evidence="1 2">
    <name type="scientific">Massilia orientalis</name>
    <dbReference type="NCBI Taxonomy" id="3050128"/>
    <lineage>
        <taxon>Bacteria</taxon>
        <taxon>Pseudomonadati</taxon>
        <taxon>Pseudomonadota</taxon>
        <taxon>Betaproteobacteria</taxon>
        <taxon>Burkholderiales</taxon>
        <taxon>Oxalobacteraceae</taxon>
        <taxon>Telluria group</taxon>
        <taxon>Massilia</taxon>
    </lineage>
</organism>
<comment type="caution">
    <text evidence="1">The sequence shown here is derived from an EMBL/GenBank/DDBJ whole genome shotgun (WGS) entry which is preliminary data.</text>
</comment>
<protein>
    <submittedName>
        <fullName evidence="1">Uncharacterized protein</fullName>
    </submittedName>
</protein>
<name>A0ACC7ME81_9BURK</name>
<gene>
    <name evidence="1" type="ORF">QPK29_021130</name>
</gene>
<reference evidence="1" key="1">
    <citation type="submission" date="2024-11" db="EMBL/GenBank/DDBJ databases">
        <title>Description of Massilia orientalis sp. nov., isolated from rhizosphere soil of Ageratina adenophora.</title>
        <authorList>
            <person name="Wang Y."/>
        </authorList>
    </citation>
    <scope>NUCLEOTIDE SEQUENCE</scope>
    <source>
        <strain evidence="1">YIM B02787</strain>
    </source>
</reference>
<dbReference type="EMBL" id="JASNRB020000013">
    <property type="protein sequence ID" value="MFJ1470224.1"/>
    <property type="molecule type" value="Genomic_DNA"/>
</dbReference>
<sequence length="115" mass="12941">MDMLVRVLRVKNDRQLAARFGVLPSQVCKIRKRLAPISAAFLINMHEETGLSLVVLRALMGDFREHTGRSAKHPAAPPPERLQELQRLHDLHRQPYMPLAARRSSAHLGHANAAN</sequence>
<proteinExistence type="predicted"/>
<dbReference type="Proteomes" id="UP001168096">
    <property type="component" value="Unassembled WGS sequence"/>
</dbReference>
<evidence type="ECO:0000313" key="2">
    <source>
        <dbReference type="Proteomes" id="UP001168096"/>
    </source>
</evidence>